<evidence type="ECO:0000256" key="3">
    <source>
        <dbReference type="ARBA" id="ARBA00022801"/>
    </source>
</evidence>
<evidence type="ECO:0000259" key="8">
    <source>
        <dbReference type="Pfam" id="PF13742"/>
    </source>
</evidence>
<evidence type="ECO:0000313" key="9">
    <source>
        <dbReference type="EMBL" id="MBL1099145.1"/>
    </source>
</evidence>
<comment type="similarity">
    <text evidence="5 6">Belongs to the XseA family.</text>
</comment>
<comment type="subcellular location">
    <subcellularLocation>
        <location evidence="5 6">Cytoplasm</location>
    </subcellularLocation>
</comment>
<dbReference type="Proteomes" id="UP000634229">
    <property type="component" value="Unassembled WGS sequence"/>
</dbReference>
<protein>
    <recommendedName>
        <fullName evidence="5">Exodeoxyribonuclease 7 large subunit</fullName>
        <ecNumber evidence="5">3.1.11.6</ecNumber>
    </recommendedName>
    <alternativeName>
        <fullName evidence="5">Exodeoxyribonuclease VII large subunit</fullName>
        <shortName evidence="5">Exonuclease VII large subunit</shortName>
    </alternativeName>
</protein>
<evidence type="ECO:0000256" key="6">
    <source>
        <dbReference type="RuleBase" id="RU004355"/>
    </source>
</evidence>
<dbReference type="Pfam" id="PF02601">
    <property type="entry name" value="Exonuc_VII_L"/>
    <property type="match status" value="1"/>
</dbReference>
<proteinExistence type="inferred from homology"/>
<dbReference type="InterPro" id="IPR025824">
    <property type="entry name" value="OB-fold_nuc-bd_dom"/>
</dbReference>
<evidence type="ECO:0000256" key="2">
    <source>
        <dbReference type="ARBA" id="ARBA00022722"/>
    </source>
</evidence>
<dbReference type="HAMAP" id="MF_00378">
    <property type="entry name" value="Exonuc_7_L"/>
    <property type="match status" value="1"/>
</dbReference>
<dbReference type="Pfam" id="PF13742">
    <property type="entry name" value="tRNA_anti_2"/>
    <property type="match status" value="1"/>
</dbReference>
<feature type="domain" description="OB-fold nucleic acid binding" evidence="8">
    <location>
        <begin position="12"/>
        <end position="106"/>
    </location>
</feature>
<dbReference type="RefSeq" id="WP_201876541.1">
    <property type="nucleotide sequence ID" value="NZ_JAERRF010000011.1"/>
</dbReference>
<evidence type="ECO:0000256" key="1">
    <source>
        <dbReference type="ARBA" id="ARBA00022490"/>
    </source>
</evidence>
<name>A0ABS1NGV5_9ACTN</name>
<reference evidence="9 10" key="1">
    <citation type="submission" date="2021-01" db="EMBL/GenBank/DDBJ databases">
        <title>WGS of actinomycetes isolated from Thailand.</title>
        <authorList>
            <person name="Thawai C."/>
        </authorList>
    </citation>
    <scope>NUCLEOTIDE SEQUENCE [LARGE SCALE GENOMIC DNA]</scope>
    <source>
        <strain evidence="9 10">CA1R205</strain>
    </source>
</reference>
<comment type="catalytic activity">
    <reaction evidence="5 6">
        <text>Exonucleolytic cleavage in either 5'- to 3'- or 3'- to 5'-direction to yield nucleoside 5'-phosphates.</text>
        <dbReference type="EC" id="3.1.11.6"/>
    </reaction>
</comment>
<comment type="caution">
    <text evidence="9">The sequence shown here is derived from an EMBL/GenBank/DDBJ whole genome shotgun (WGS) entry which is preliminary data.</text>
</comment>
<dbReference type="InterPro" id="IPR020579">
    <property type="entry name" value="Exonuc_VII_lsu_C"/>
</dbReference>
<gene>
    <name evidence="5" type="primary">xseA</name>
    <name evidence="9" type="ORF">JK363_21230</name>
</gene>
<dbReference type="EMBL" id="JAERRF010000011">
    <property type="protein sequence ID" value="MBL1099145.1"/>
    <property type="molecule type" value="Genomic_DNA"/>
</dbReference>
<sequence>MAVNTSAEEPIPVGEVSRLIGGWIDRLGAVWVEGQITQLSRRPGAGVVFLTLRDPSYDISLTVTCFRAVFDRIADTVSEGARVVVHAKPEWYAPRGQLSLRATEIRPVGVGELLARLEQLKKALAAEGLFAADRKKRLPFLPQLIGLVCGRASAAERDVLENARLRWPAVRFEVRNVAVQGVHAVPQVIEAVQELDALPEVDVIVVARGGGSVEDLLPFSDEQLVRAVAACRTPVVSAIGHEPDSPLLDLVADLRASTPTDAAKKIVPDVGEELLRIQQLRERALRSVHGLLDREERGLAAALARPCFQQPRRMVDEREEQIAAVLERGRRCLGHLLDRAESELAHTHARVVALSPAATLRRGYAVLQHADGSVVRSADEVRREEELRARVAEGEFTVRAVSGSAVDGG</sequence>
<dbReference type="PANTHER" id="PTHR30008">
    <property type="entry name" value="EXODEOXYRIBONUCLEASE 7 LARGE SUBUNIT"/>
    <property type="match status" value="1"/>
</dbReference>
<comment type="subunit">
    <text evidence="5">Heterooligomer composed of large and small subunits.</text>
</comment>
<evidence type="ECO:0000256" key="4">
    <source>
        <dbReference type="ARBA" id="ARBA00022839"/>
    </source>
</evidence>
<evidence type="ECO:0000259" key="7">
    <source>
        <dbReference type="Pfam" id="PF02601"/>
    </source>
</evidence>
<dbReference type="CDD" id="cd04489">
    <property type="entry name" value="ExoVII_LU_OBF"/>
    <property type="match status" value="1"/>
</dbReference>
<organism evidence="9 10">
    <name type="scientific">Streptomyces coffeae</name>
    <dbReference type="NCBI Taxonomy" id="621382"/>
    <lineage>
        <taxon>Bacteria</taxon>
        <taxon>Bacillati</taxon>
        <taxon>Actinomycetota</taxon>
        <taxon>Actinomycetes</taxon>
        <taxon>Kitasatosporales</taxon>
        <taxon>Streptomycetaceae</taxon>
        <taxon>Streptomyces</taxon>
    </lineage>
</organism>
<keyword evidence="1 5" id="KW-0963">Cytoplasm</keyword>
<keyword evidence="10" id="KW-1185">Reference proteome</keyword>
<dbReference type="NCBIfam" id="TIGR00237">
    <property type="entry name" value="xseA"/>
    <property type="match status" value="1"/>
</dbReference>
<accession>A0ABS1NGV5</accession>
<comment type="function">
    <text evidence="5">Bidirectionally degrades single-stranded DNA into large acid-insoluble oligonucleotides, which are then degraded further into small acid-soluble oligonucleotides.</text>
</comment>
<keyword evidence="4 5" id="KW-0269">Exonuclease</keyword>
<dbReference type="PANTHER" id="PTHR30008:SF0">
    <property type="entry name" value="EXODEOXYRIBONUCLEASE 7 LARGE SUBUNIT"/>
    <property type="match status" value="1"/>
</dbReference>
<evidence type="ECO:0000313" key="10">
    <source>
        <dbReference type="Proteomes" id="UP000634229"/>
    </source>
</evidence>
<feature type="domain" description="Exonuclease VII large subunit C-terminal" evidence="7">
    <location>
        <begin position="129"/>
        <end position="330"/>
    </location>
</feature>
<keyword evidence="2 5" id="KW-0540">Nuclease</keyword>
<evidence type="ECO:0000256" key="5">
    <source>
        <dbReference type="HAMAP-Rule" id="MF_00378"/>
    </source>
</evidence>
<dbReference type="EC" id="3.1.11.6" evidence="5"/>
<keyword evidence="3 5" id="KW-0378">Hydrolase</keyword>
<dbReference type="InterPro" id="IPR003753">
    <property type="entry name" value="Exonuc_VII_L"/>
</dbReference>